<feature type="region of interest" description="Disordered" evidence="1">
    <location>
        <begin position="543"/>
        <end position="565"/>
    </location>
</feature>
<organism evidence="2 3">
    <name type="scientific">Streptomyces abikoensis</name>
    <dbReference type="NCBI Taxonomy" id="97398"/>
    <lineage>
        <taxon>Bacteria</taxon>
        <taxon>Bacillati</taxon>
        <taxon>Actinomycetota</taxon>
        <taxon>Actinomycetes</taxon>
        <taxon>Kitasatosporales</taxon>
        <taxon>Streptomycetaceae</taxon>
        <taxon>Streptomyces</taxon>
    </lineage>
</organism>
<keyword evidence="3" id="KW-1185">Reference proteome</keyword>
<protein>
    <recommendedName>
        <fullName evidence="4">Concanavalin A-like lectin/glucanases superfamily protein</fullName>
    </recommendedName>
</protein>
<dbReference type="Proteomes" id="UP001611162">
    <property type="component" value="Unassembled WGS sequence"/>
</dbReference>
<comment type="caution">
    <text evidence="2">The sequence shown here is derived from an EMBL/GenBank/DDBJ whole genome shotgun (WGS) entry which is preliminary data.</text>
</comment>
<gene>
    <name evidence="2" type="ORF">ACH4TF_27830</name>
</gene>
<sequence length="1148" mass="120015">MAKLVTLVDAFTGPAIDTSLWSNITGGAATLDSVNDLVALAQPTTSGATNTFGSNTVFDATSSSIYAQIGAVPNGSGNTRTAFVLRVDANNSVALRVESGVFKFTLQTAGTTVTTTLPAYDGHAHRWWRLREAAGTWYADVSPDGVTWSQLTSSAYSWTSSATAMTFSFQTSAGATETAGLVATIAHVNTRLGGVANPNWPLMEHGWGSQWNSNGGNVPLDRYADVTGRTRDRVSVQRGRQYELDQVRAAEASVTLANLDGALDPTNVAGPYSGHILPYQPYRIRAQWPPTRNLLNLFQATGGDLGGFPVGAINQSNSGPSTFSSTDPAPATVASATAWQGGTVIQCSVPSGTPAASGITAPGLICWTPQPNAVPGGTYTMQIRVRNVTASTSLQVAPFVYSITASQVGTVTTGGTATLSGSATAAWTTLTVTATLGTDAAYVAFGVRTAASVAATCAVQVDGWQVETGPAASAWTVPGIWYPVYGGFVERYSPQWGMSGTYGTISPSAVDAFALLSQQQLDDALTMEINSHSPRFLYTLQDPQGSAQAADQTGNNPPAPLTTSKYGPGSFTFGTQITAADTVNGIYTGSTSTVATINNPSPGTNAFSASTYLALNKAGIKGPANPSGSWTRMAAWRYTAGANPANGSFFWSSMDSQRGPGFPGGSVMYWIIDSTGKFTFGMNGPASGGTYVPYVPGPTTAADGNWHLAIVSYSHTNAQLIINLDGTNTTWTSVPTSQEPTGLVSDNFGAYVDVPGGGYSTDNFKGDVSFCAEFPTALTATDMNNLYKAWKLNFAGDTTDQRYARILNWSGYIGPSSIQTGLTTSMGPASISGQDAVSALEQVVATESGQHFVDRAGTVTFKSRSARYNATTPVYTFGENTSAGEFPYEDCHLDFDSTHLSNQITVTQTSTGQQFSAQDATSITNYFPRTLTRSVNSSSALECQDAAGYLLSRYKQPAVRVASVKLHPSANPALWPVLLSLELGTRVRVVRRPPSPAPAITVDCFVEHIAWDMDSSGEAWVTLQCSPADATPYAAFASWHTTLTTTVGSGATSITVNASADTANPLAAQIAAGQQLVLGQGSANQETVTVASVGSTSPGWTTATITFSAATTKSHTAGDVICEPLPAGVSDPTTWDTTTQLDNCAFAY</sequence>
<dbReference type="SUPFAM" id="SSF49899">
    <property type="entry name" value="Concanavalin A-like lectins/glucanases"/>
    <property type="match status" value="1"/>
</dbReference>
<dbReference type="RefSeq" id="WP_397614250.1">
    <property type="nucleotide sequence ID" value="NZ_JBIRRB010000011.1"/>
</dbReference>
<proteinExistence type="predicted"/>
<accession>A0ABW7T9N9</accession>
<evidence type="ECO:0000313" key="2">
    <source>
        <dbReference type="EMBL" id="MFI0914234.1"/>
    </source>
</evidence>
<reference evidence="2 3" key="1">
    <citation type="submission" date="2024-10" db="EMBL/GenBank/DDBJ databases">
        <title>The Natural Products Discovery Center: Release of the First 8490 Sequenced Strains for Exploring Actinobacteria Biosynthetic Diversity.</title>
        <authorList>
            <person name="Kalkreuter E."/>
            <person name="Kautsar S.A."/>
            <person name="Yang D."/>
            <person name="Bader C.D."/>
            <person name="Teijaro C.N."/>
            <person name="Fluegel L."/>
            <person name="Davis C.M."/>
            <person name="Simpson J.R."/>
            <person name="Lauterbach L."/>
            <person name="Steele A.D."/>
            <person name="Gui C."/>
            <person name="Meng S."/>
            <person name="Li G."/>
            <person name="Viehrig K."/>
            <person name="Ye F."/>
            <person name="Su P."/>
            <person name="Kiefer A.F."/>
            <person name="Nichols A."/>
            <person name="Cepeda A.J."/>
            <person name="Yan W."/>
            <person name="Fan B."/>
            <person name="Jiang Y."/>
            <person name="Adhikari A."/>
            <person name="Zheng C.-J."/>
            <person name="Schuster L."/>
            <person name="Cowan T.M."/>
            <person name="Smanski M.J."/>
            <person name="Chevrette M.G."/>
            <person name="De Carvalho L.P.S."/>
            <person name="Shen B."/>
        </authorList>
    </citation>
    <scope>NUCLEOTIDE SEQUENCE [LARGE SCALE GENOMIC DNA]</scope>
    <source>
        <strain evidence="2 3">NPDC020979</strain>
    </source>
</reference>
<evidence type="ECO:0000256" key="1">
    <source>
        <dbReference type="SAM" id="MobiDB-lite"/>
    </source>
</evidence>
<dbReference type="EMBL" id="JBIRRB010000011">
    <property type="protein sequence ID" value="MFI0914234.1"/>
    <property type="molecule type" value="Genomic_DNA"/>
</dbReference>
<dbReference type="Gene3D" id="2.60.120.200">
    <property type="match status" value="1"/>
</dbReference>
<evidence type="ECO:0000313" key="3">
    <source>
        <dbReference type="Proteomes" id="UP001611162"/>
    </source>
</evidence>
<name>A0ABW7T9N9_9ACTN</name>
<evidence type="ECO:0008006" key="4">
    <source>
        <dbReference type="Google" id="ProtNLM"/>
    </source>
</evidence>
<dbReference type="InterPro" id="IPR013320">
    <property type="entry name" value="ConA-like_dom_sf"/>
</dbReference>